<proteinExistence type="predicted"/>
<keyword evidence="2" id="KW-1185">Reference proteome</keyword>
<name>A0A8R1XTQ4_ONCVO</name>
<dbReference type="Proteomes" id="UP000024404">
    <property type="component" value="Unassembled WGS sequence"/>
</dbReference>
<protein>
    <submittedName>
        <fullName evidence="1">Uncharacterized protein</fullName>
    </submittedName>
</protein>
<evidence type="ECO:0000313" key="2">
    <source>
        <dbReference type="Proteomes" id="UP000024404"/>
    </source>
</evidence>
<accession>A0A8R1XTQ4</accession>
<sequence length="81" mass="9040">MQHTPPSNAIQQSARSNCTAQQQHHQFIDLQSVLGALLAFAATEFRPLHLQDYIYEAAAALLCDTYVNALVVLTLLDFRLI</sequence>
<dbReference type="EMBL" id="CMVM020000140">
    <property type="status" value="NOT_ANNOTATED_CDS"/>
    <property type="molecule type" value="Genomic_DNA"/>
</dbReference>
<evidence type="ECO:0000313" key="1">
    <source>
        <dbReference type="EnsemblMetazoa" id="OVOC4550.1"/>
    </source>
</evidence>
<dbReference type="AlphaFoldDB" id="A0A8R1XTQ4"/>
<dbReference type="EnsemblMetazoa" id="OVOC4550.1">
    <property type="protein sequence ID" value="OVOC4550.1"/>
    <property type="gene ID" value="WBGene00241359"/>
</dbReference>
<reference evidence="2" key="1">
    <citation type="submission" date="2013-10" db="EMBL/GenBank/DDBJ databases">
        <title>Genome sequencing of Onchocerca volvulus.</title>
        <authorList>
            <person name="Cotton J."/>
            <person name="Tsai J."/>
            <person name="Stanley E."/>
            <person name="Tracey A."/>
            <person name="Holroyd N."/>
            <person name="Lustigman S."/>
            <person name="Berriman M."/>
        </authorList>
    </citation>
    <scope>NUCLEOTIDE SEQUENCE</scope>
</reference>
<organism evidence="1 2">
    <name type="scientific">Onchocerca volvulus</name>
    <dbReference type="NCBI Taxonomy" id="6282"/>
    <lineage>
        <taxon>Eukaryota</taxon>
        <taxon>Metazoa</taxon>
        <taxon>Ecdysozoa</taxon>
        <taxon>Nematoda</taxon>
        <taxon>Chromadorea</taxon>
        <taxon>Rhabditida</taxon>
        <taxon>Spirurina</taxon>
        <taxon>Spiruromorpha</taxon>
        <taxon>Filarioidea</taxon>
        <taxon>Onchocercidae</taxon>
        <taxon>Onchocerca</taxon>
    </lineage>
</organism>
<reference evidence="1" key="2">
    <citation type="submission" date="2022-06" db="UniProtKB">
        <authorList>
            <consortium name="EnsemblMetazoa"/>
        </authorList>
    </citation>
    <scope>IDENTIFICATION</scope>
</reference>